<dbReference type="InterPro" id="IPR000719">
    <property type="entry name" value="Prot_kinase_dom"/>
</dbReference>
<dbReference type="SUPFAM" id="SSF56112">
    <property type="entry name" value="Protein kinase-like (PK-like)"/>
    <property type="match status" value="1"/>
</dbReference>
<protein>
    <recommendedName>
        <fullName evidence="2">Protein kinase domain-containing protein</fullName>
    </recommendedName>
</protein>
<dbReference type="InterPro" id="IPR008271">
    <property type="entry name" value="Ser/Thr_kinase_AS"/>
</dbReference>
<evidence type="ECO:0000259" key="2">
    <source>
        <dbReference type="PROSITE" id="PS50011"/>
    </source>
</evidence>
<keyword evidence="4" id="KW-1185">Reference proteome</keyword>
<comment type="caution">
    <text evidence="3">The sequence shown here is derived from an EMBL/GenBank/DDBJ whole genome shotgun (WGS) entry which is preliminary data.</text>
</comment>
<dbReference type="GO" id="GO:0005524">
    <property type="term" value="F:ATP binding"/>
    <property type="evidence" value="ECO:0007669"/>
    <property type="project" value="InterPro"/>
</dbReference>
<dbReference type="Pfam" id="PF07714">
    <property type="entry name" value="PK_Tyr_Ser-Thr"/>
    <property type="match status" value="1"/>
</dbReference>
<reference evidence="3" key="1">
    <citation type="journal article" date="2020" name="bioRxiv">
        <title>Comparative genomics of Chlamydomonas.</title>
        <authorList>
            <person name="Craig R.J."/>
            <person name="Hasan A.R."/>
            <person name="Ness R.W."/>
            <person name="Keightley P.D."/>
        </authorList>
    </citation>
    <scope>NUCLEOTIDE SEQUENCE</scope>
    <source>
        <strain evidence="3">CCAP 11/70</strain>
    </source>
</reference>
<dbReference type="PROSITE" id="PS50011">
    <property type="entry name" value="PROTEIN_KINASE_DOM"/>
    <property type="match status" value="1"/>
</dbReference>
<dbReference type="PROSITE" id="PS00108">
    <property type="entry name" value="PROTEIN_KINASE_ST"/>
    <property type="match status" value="1"/>
</dbReference>
<feature type="region of interest" description="Disordered" evidence="1">
    <location>
        <begin position="725"/>
        <end position="756"/>
    </location>
</feature>
<dbReference type="InterPro" id="IPR001245">
    <property type="entry name" value="Ser-Thr/Tyr_kinase_cat_dom"/>
</dbReference>
<feature type="domain" description="Protein kinase" evidence="2">
    <location>
        <begin position="830"/>
        <end position="1255"/>
    </location>
</feature>
<feature type="region of interest" description="Disordered" evidence="1">
    <location>
        <begin position="875"/>
        <end position="917"/>
    </location>
</feature>
<dbReference type="OrthoDB" id="548754at2759"/>
<evidence type="ECO:0000256" key="1">
    <source>
        <dbReference type="SAM" id="MobiDB-lite"/>
    </source>
</evidence>
<organism evidence="3 4">
    <name type="scientific">Edaphochlamys debaryana</name>
    <dbReference type="NCBI Taxonomy" id="47281"/>
    <lineage>
        <taxon>Eukaryota</taxon>
        <taxon>Viridiplantae</taxon>
        <taxon>Chlorophyta</taxon>
        <taxon>core chlorophytes</taxon>
        <taxon>Chlorophyceae</taxon>
        <taxon>CS clade</taxon>
        <taxon>Chlamydomonadales</taxon>
        <taxon>Chlamydomonadales incertae sedis</taxon>
        <taxon>Edaphochlamys</taxon>
    </lineage>
</organism>
<evidence type="ECO:0000313" key="4">
    <source>
        <dbReference type="Proteomes" id="UP000612055"/>
    </source>
</evidence>
<dbReference type="InterPro" id="IPR011009">
    <property type="entry name" value="Kinase-like_dom_sf"/>
</dbReference>
<dbReference type="GO" id="GO:0004674">
    <property type="term" value="F:protein serine/threonine kinase activity"/>
    <property type="evidence" value="ECO:0007669"/>
    <property type="project" value="TreeGrafter"/>
</dbReference>
<dbReference type="Gene3D" id="1.10.510.10">
    <property type="entry name" value="Transferase(Phosphotransferase) domain 1"/>
    <property type="match status" value="1"/>
</dbReference>
<gene>
    <name evidence="3" type="ORF">HYH03_010672</name>
</gene>
<feature type="region of interest" description="Disordered" evidence="1">
    <location>
        <begin position="657"/>
        <end position="676"/>
    </location>
</feature>
<proteinExistence type="predicted"/>
<dbReference type="SMART" id="SM00220">
    <property type="entry name" value="S_TKc"/>
    <property type="match status" value="1"/>
</dbReference>
<accession>A0A835Y1U3</accession>
<sequence length="1261" mass="128609">MILAAAALLGSCLAPPGVKERREGAPIGADGASHSGRNCVKEQKYKALQAGNAVAEEVEVAAMHGLQSGLLGLRGSWSRRAGAAAAAVAESFAADEVRLYAAAAAGSATERAPARPFVLVASSAGSRHPDSSGRSCSPEGQEEDESPVVGQVVCPLATTAARMDTSGSPTTPCSGDSSCRTGTTMDTEAVLPLWTDMESALGLAAPEPLPSLLARMLEAKAPVFRTSAGGEGVSVALVPLSTDNRIVGAVWIARRGRGDRDQMPASTGPHGPTPACRYCPSLLSSPSALRHLGLSLSLCLLSADGHRSMAVLAAALLSLSCAPSLQQLVAGLCEGAAETVRHRFSLSPRVVAALVPDLGSAVGLLLSTGSEWPPAALSRPPSATTAAPPGLQMGPSRLRAQASMAADALSPFCSAGAPAVAETLPCDAGANPSEPVQALRAKPFLLTRTVLGCLARKVDPFAAAGSVAALEEWQLRFATGRESPVARPVPLGVIIEDCAAHVQDARRPSRDILLLLSGAGASMARQRPPGDGASPTVTANSGGGAGGAGACVAGRGVRSLLVLTLPLPAAECRCGPGSLLGLYVLFPQHLLPLELLREARALLLELLQLVGPLLSHRFARHFCPELDTLMSGAPGSYAVVPGQRPGSAPQADTLLADGSSSGRMLPQARPPPHSSSALLNVNCFQTKALLRAALDDDGDSSASSGLPTANAWARLVAVAATAKPEPAGLATGPDPGSVRTQDPSQLDTGSPPPPTVTVLAVNGRTSTSQAPALVASLQSSIALARADAAAAVAAVPCAGASGHSSDRLQGPAPPHPAAAGLSGGVDLASVRFVSRIGEGGCAVVFRGRLGPSVDCAVKLMELPTADEDTVEPYWDADEASPDQDAPPAPCPGLAADGSGDAGGGSLQGAPRPPEPVPLLAQQLGTAWAAALQTAATKRGLAARRVLLRNAMELAALTTLGGHPNIMQVYGAFINVTLGTHEAPHGGSGTGPGPGAGGMQLHLRHLDPEVDYRDNNAPPVCAAVISEWCDKGSLAAALATRAFPGYLPHWQAGGAGGGAGGSGGAVTLNYRVILMTLLDVALALRHLHAHNLIHRDVKSANVFLRSCATDPRGFTAKLGDFGFVVILNQVGQGTPSPLLPGDEQSRGEPYALTDDSCGTVSHMAPEALEADARLGASCDVYSFGILMWELTAGGIQPYAGVERKKVAGLVRRGTRPFFRDSVPPVYRRLAESCWSADPSRRPRAGDLVAALSHMMATMPGNN</sequence>
<dbReference type="InterPro" id="IPR051681">
    <property type="entry name" value="Ser/Thr_Kinases-Pseudokinases"/>
</dbReference>
<name>A0A835Y1U3_9CHLO</name>
<dbReference type="PANTHER" id="PTHR44329">
    <property type="entry name" value="SERINE/THREONINE-PROTEIN KINASE TNNI3K-RELATED"/>
    <property type="match status" value="1"/>
</dbReference>
<dbReference type="AlphaFoldDB" id="A0A835Y1U3"/>
<feature type="region of interest" description="Disordered" evidence="1">
    <location>
        <begin position="123"/>
        <end position="148"/>
    </location>
</feature>
<evidence type="ECO:0000313" key="3">
    <source>
        <dbReference type="EMBL" id="KAG2491000.1"/>
    </source>
</evidence>
<dbReference type="Proteomes" id="UP000612055">
    <property type="component" value="Unassembled WGS sequence"/>
</dbReference>
<dbReference type="EMBL" id="JAEHOE010000057">
    <property type="protein sequence ID" value="KAG2491000.1"/>
    <property type="molecule type" value="Genomic_DNA"/>
</dbReference>
<feature type="compositionally biased region" description="Polar residues" evidence="1">
    <location>
        <begin position="738"/>
        <end position="748"/>
    </location>
</feature>
<dbReference type="PANTHER" id="PTHR44329:SF214">
    <property type="entry name" value="PROTEIN KINASE DOMAIN-CONTAINING PROTEIN"/>
    <property type="match status" value="1"/>
</dbReference>